<name>A0A9K3ELL0_HELAN</name>
<comment type="caution">
    <text evidence="2">The sequence shown here is derived from an EMBL/GenBank/DDBJ whole genome shotgun (WGS) entry which is preliminary data.</text>
</comment>
<keyword evidence="3" id="KW-1185">Reference proteome</keyword>
<evidence type="ECO:0000256" key="1">
    <source>
        <dbReference type="SAM" id="Phobius"/>
    </source>
</evidence>
<dbReference type="Gramene" id="mRNA:HanXRQr2_Chr13g0610071">
    <property type="protein sequence ID" value="CDS:HanXRQr2_Chr13g0610071.1"/>
    <property type="gene ID" value="HanXRQr2_Chr13g0610071"/>
</dbReference>
<keyword evidence="1" id="KW-0812">Transmembrane</keyword>
<dbReference type="Proteomes" id="UP000215914">
    <property type="component" value="Unassembled WGS sequence"/>
</dbReference>
<gene>
    <name evidence="2" type="ORF">HanXRQr2_Chr13g0610071</name>
</gene>
<sequence>MHTRELECYKHNCKKNRSGVFSLFTLLTSAFTPTVRVFYGWCKSTKNLFRIVDCLGFLVKDFFFFEKPFVRQSSLSSHNS</sequence>
<keyword evidence="1" id="KW-0472">Membrane</keyword>
<feature type="transmembrane region" description="Helical" evidence="1">
    <location>
        <begin position="20"/>
        <end position="41"/>
    </location>
</feature>
<accession>A0A9K3ELL0</accession>
<evidence type="ECO:0000313" key="3">
    <source>
        <dbReference type="Proteomes" id="UP000215914"/>
    </source>
</evidence>
<proteinExistence type="predicted"/>
<evidence type="ECO:0000313" key="2">
    <source>
        <dbReference type="EMBL" id="KAF5775253.1"/>
    </source>
</evidence>
<reference evidence="2" key="2">
    <citation type="submission" date="2020-06" db="EMBL/GenBank/DDBJ databases">
        <title>Helianthus annuus Genome sequencing and assembly Release 2.</title>
        <authorList>
            <person name="Gouzy J."/>
            <person name="Langlade N."/>
            <person name="Munos S."/>
        </authorList>
    </citation>
    <scope>NUCLEOTIDE SEQUENCE</scope>
    <source>
        <tissue evidence="2">Leaves</tissue>
    </source>
</reference>
<dbReference type="EMBL" id="MNCJ02000328">
    <property type="protein sequence ID" value="KAF5775253.1"/>
    <property type="molecule type" value="Genomic_DNA"/>
</dbReference>
<protein>
    <submittedName>
        <fullName evidence="2">Uncharacterized protein</fullName>
    </submittedName>
</protein>
<keyword evidence="1" id="KW-1133">Transmembrane helix</keyword>
<dbReference type="AlphaFoldDB" id="A0A9K3ELL0"/>
<organism evidence="2 3">
    <name type="scientific">Helianthus annuus</name>
    <name type="common">Common sunflower</name>
    <dbReference type="NCBI Taxonomy" id="4232"/>
    <lineage>
        <taxon>Eukaryota</taxon>
        <taxon>Viridiplantae</taxon>
        <taxon>Streptophyta</taxon>
        <taxon>Embryophyta</taxon>
        <taxon>Tracheophyta</taxon>
        <taxon>Spermatophyta</taxon>
        <taxon>Magnoliopsida</taxon>
        <taxon>eudicotyledons</taxon>
        <taxon>Gunneridae</taxon>
        <taxon>Pentapetalae</taxon>
        <taxon>asterids</taxon>
        <taxon>campanulids</taxon>
        <taxon>Asterales</taxon>
        <taxon>Asteraceae</taxon>
        <taxon>Asteroideae</taxon>
        <taxon>Heliantheae alliance</taxon>
        <taxon>Heliantheae</taxon>
        <taxon>Helianthus</taxon>
    </lineage>
</organism>
<reference evidence="2" key="1">
    <citation type="journal article" date="2017" name="Nature">
        <title>The sunflower genome provides insights into oil metabolism, flowering and Asterid evolution.</title>
        <authorList>
            <person name="Badouin H."/>
            <person name="Gouzy J."/>
            <person name="Grassa C.J."/>
            <person name="Murat F."/>
            <person name="Staton S.E."/>
            <person name="Cottret L."/>
            <person name="Lelandais-Briere C."/>
            <person name="Owens G.L."/>
            <person name="Carrere S."/>
            <person name="Mayjonade B."/>
            <person name="Legrand L."/>
            <person name="Gill N."/>
            <person name="Kane N.C."/>
            <person name="Bowers J.E."/>
            <person name="Hubner S."/>
            <person name="Bellec A."/>
            <person name="Berard A."/>
            <person name="Berges H."/>
            <person name="Blanchet N."/>
            <person name="Boniface M.C."/>
            <person name="Brunel D."/>
            <person name="Catrice O."/>
            <person name="Chaidir N."/>
            <person name="Claudel C."/>
            <person name="Donnadieu C."/>
            <person name="Faraut T."/>
            <person name="Fievet G."/>
            <person name="Helmstetter N."/>
            <person name="King M."/>
            <person name="Knapp S.J."/>
            <person name="Lai Z."/>
            <person name="Le Paslier M.C."/>
            <person name="Lippi Y."/>
            <person name="Lorenzon L."/>
            <person name="Mandel J.R."/>
            <person name="Marage G."/>
            <person name="Marchand G."/>
            <person name="Marquand E."/>
            <person name="Bret-Mestries E."/>
            <person name="Morien E."/>
            <person name="Nambeesan S."/>
            <person name="Nguyen T."/>
            <person name="Pegot-Espagnet P."/>
            <person name="Pouilly N."/>
            <person name="Raftis F."/>
            <person name="Sallet E."/>
            <person name="Schiex T."/>
            <person name="Thomas J."/>
            <person name="Vandecasteele C."/>
            <person name="Vares D."/>
            <person name="Vear F."/>
            <person name="Vautrin S."/>
            <person name="Crespi M."/>
            <person name="Mangin B."/>
            <person name="Burke J.M."/>
            <person name="Salse J."/>
            <person name="Munos S."/>
            <person name="Vincourt P."/>
            <person name="Rieseberg L.H."/>
            <person name="Langlade N.B."/>
        </authorList>
    </citation>
    <scope>NUCLEOTIDE SEQUENCE</scope>
    <source>
        <tissue evidence="2">Leaves</tissue>
    </source>
</reference>